<sequence length="133" mass="15523">MIALNAAIRGETLNTDSTTLSKEEFFQVKRKKRSNSIMLSAVAKNGIIESILLIEAIWPRSVEDNNLRHRYEVLRIGDKANPFSCLNKFTITIKDSTRMQWFPKRGPWRHFWVSMETFSDVHSFILCNITWNC</sequence>
<dbReference type="Proteomes" id="UP000055048">
    <property type="component" value="Unassembled WGS sequence"/>
</dbReference>
<accession>A0A0V0U4H5</accession>
<organism evidence="1 2">
    <name type="scientific">Trichinella murrelli</name>
    <dbReference type="NCBI Taxonomy" id="144512"/>
    <lineage>
        <taxon>Eukaryota</taxon>
        <taxon>Metazoa</taxon>
        <taxon>Ecdysozoa</taxon>
        <taxon>Nematoda</taxon>
        <taxon>Enoplea</taxon>
        <taxon>Dorylaimia</taxon>
        <taxon>Trichinellida</taxon>
        <taxon>Trichinellidae</taxon>
        <taxon>Trichinella</taxon>
    </lineage>
</organism>
<reference evidence="1 2" key="1">
    <citation type="submission" date="2015-01" db="EMBL/GenBank/DDBJ databases">
        <title>Evolution of Trichinella species and genotypes.</title>
        <authorList>
            <person name="Korhonen P.K."/>
            <person name="Edoardo P."/>
            <person name="Giuseppe L.R."/>
            <person name="Gasser R.B."/>
        </authorList>
    </citation>
    <scope>NUCLEOTIDE SEQUENCE [LARGE SCALE GENOMIC DNA]</scope>
    <source>
        <strain evidence="1">ISS417</strain>
    </source>
</reference>
<gene>
    <name evidence="1" type="ORF">T05_8116</name>
</gene>
<evidence type="ECO:0000313" key="1">
    <source>
        <dbReference type="EMBL" id="KRX46160.1"/>
    </source>
</evidence>
<keyword evidence="2" id="KW-1185">Reference proteome</keyword>
<dbReference type="OrthoDB" id="5926940at2759"/>
<dbReference type="AlphaFoldDB" id="A0A0V0U4H5"/>
<comment type="caution">
    <text evidence="1">The sequence shown here is derived from an EMBL/GenBank/DDBJ whole genome shotgun (WGS) entry which is preliminary data.</text>
</comment>
<proteinExistence type="predicted"/>
<evidence type="ECO:0000313" key="2">
    <source>
        <dbReference type="Proteomes" id="UP000055048"/>
    </source>
</evidence>
<dbReference type="EMBL" id="JYDJ01000063">
    <property type="protein sequence ID" value="KRX46160.1"/>
    <property type="molecule type" value="Genomic_DNA"/>
</dbReference>
<protein>
    <submittedName>
        <fullName evidence="1">Uncharacterized protein</fullName>
    </submittedName>
</protein>
<name>A0A0V0U4H5_9BILA</name>